<dbReference type="Ensembl" id="ENSATET00000017548.2">
    <property type="protein sequence ID" value="ENSATEP00000017257.2"/>
    <property type="gene ID" value="ENSATEG00000012010.2"/>
</dbReference>
<keyword evidence="3" id="KW-1185">Reference proteome</keyword>
<reference evidence="2" key="1">
    <citation type="submission" date="2021-04" db="EMBL/GenBank/DDBJ databases">
        <authorList>
            <consortium name="Wellcome Sanger Institute Data Sharing"/>
        </authorList>
    </citation>
    <scope>NUCLEOTIDE SEQUENCE [LARGE SCALE GENOMIC DNA]</scope>
</reference>
<dbReference type="InterPro" id="IPR036179">
    <property type="entry name" value="Ig-like_dom_sf"/>
</dbReference>
<accession>A0A3Q1I6Y4</accession>
<sequence length="118" mass="12982">TGTETYVIFIFSSLLSRQSGGSNNPANTTQWETSTGSLLIQVAFESDSGEYWCENTNGTMSESINISVIGIKNSSIEDGDVPHFTILKCLVSPHCLWLCCCYWCSVFFTVANTKVTVF</sequence>
<dbReference type="PROSITE" id="PS50835">
    <property type="entry name" value="IG_LIKE"/>
    <property type="match status" value="1"/>
</dbReference>
<dbReference type="Proteomes" id="UP000265040">
    <property type="component" value="Chromosome 18"/>
</dbReference>
<dbReference type="InParanoid" id="A0A3Q1I6Y4"/>
<dbReference type="Gene3D" id="2.60.40.10">
    <property type="entry name" value="Immunoglobulins"/>
    <property type="match status" value="1"/>
</dbReference>
<name>A0A3Q1I6Y4_ANATE</name>
<reference evidence="2" key="2">
    <citation type="submission" date="2025-08" db="UniProtKB">
        <authorList>
            <consortium name="Ensembl"/>
        </authorList>
    </citation>
    <scope>IDENTIFICATION</scope>
</reference>
<evidence type="ECO:0000313" key="3">
    <source>
        <dbReference type="Proteomes" id="UP000265040"/>
    </source>
</evidence>
<organism evidence="2 3">
    <name type="scientific">Anabas testudineus</name>
    <name type="common">Climbing perch</name>
    <name type="synonym">Anthias testudineus</name>
    <dbReference type="NCBI Taxonomy" id="64144"/>
    <lineage>
        <taxon>Eukaryota</taxon>
        <taxon>Metazoa</taxon>
        <taxon>Chordata</taxon>
        <taxon>Craniata</taxon>
        <taxon>Vertebrata</taxon>
        <taxon>Euteleostomi</taxon>
        <taxon>Actinopterygii</taxon>
        <taxon>Neopterygii</taxon>
        <taxon>Teleostei</taxon>
        <taxon>Neoteleostei</taxon>
        <taxon>Acanthomorphata</taxon>
        <taxon>Anabantaria</taxon>
        <taxon>Anabantiformes</taxon>
        <taxon>Anabantoidei</taxon>
        <taxon>Anabantidae</taxon>
        <taxon>Anabas</taxon>
    </lineage>
</organism>
<dbReference type="InterPro" id="IPR013783">
    <property type="entry name" value="Ig-like_fold"/>
</dbReference>
<feature type="domain" description="Ig-like" evidence="1">
    <location>
        <begin position="1"/>
        <end position="67"/>
    </location>
</feature>
<dbReference type="AlphaFoldDB" id="A0A3Q1I6Y4"/>
<protein>
    <recommendedName>
        <fullName evidence="1">Ig-like domain-containing protein</fullName>
    </recommendedName>
</protein>
<proteinExistence type="predicted"/>
<evidence type="ECO:0000259" key="1">
    <source>
        <dbReference type="PROSITE" id="PS50835"/>
    </source>
</evidence>
<evidence type="ECO:0000313" key="2">
    <source>
        <dbReference type="Ensembl" id="ENSATEP00000017257.2"/>
    </source>
</evidence>
<dbReference type="SUPFAM" id="SSF48726">
    <property type="entry name" value="Immunoglobulin"/>
    <property type="match status" value="1"/>
</dbReference>
<dbReference type="InterPro" id="IPR007110">
    <property type="entry name" value="Ig-like_dom"/>
</dbReference>
<reference evidence="2" key="3">
    <citation type="submission" date="2025-09" db="UniProtKB">
        <authorList>
            <consortium name="Ensembl"/>
        </authorList>
    </citation>
    <scope>IDENTIFICATION</scope>
</reference>